<feature type="chain" id="PRO_5013729492" description="Tc1-like transposase DDE domain-containing protein" evidence="1">
    <location>
        <begin position="24"/>
        <end position="233"/>
    </location>
</feature>
<keyword evidence="3" id="KW-1185">Reference proteome</keyword>
<dbReference type="OrthoDB" id="2266637at2759"/>
<keyword evidence="1" id="KW-0732">Signal</keyword>
<dbReference type="InterPro" id="IPR009057">
    <property type="entry name" value="Homeodomain-like_sf"/>
</dbReference>
<dbReference type="SUPFAM" id="SSF46689">
    <property type="entry name" value="Homeodomain-like"/>
    <property type="match status" value="1"/>
</dbReference>
<organism evidence="2 3">
    <name type="scientific">Wolfiporia cocos (strain MD-104)</name>
    <name type="common">Brown rot fungus</name>
    <dbReference type="NCBI Taxonomy" id="742152"/>
    <lineage>
        <taxon>Eukaryota</taxon>
        <taxon>Fungi</taxon>
        <taxon>Dikarya</taxon>
        <taxon>Basidiomycota</taxon>
        <taxon>Agaricomycotina</taxon>
        <taxon>Agaricomycetes</taxon>
        <taxon>Polyporales</taxon>
        <taxon>Phaeolaceae</taxon>
        <taxon>Wolfiporia</taxon>
    </lineage>
</organism>
<proteinExistence type="predicted"/>
<dbReference type="AlphaFoldDB" id="A0A2H3JW67"/>
<name>A0A2H3JW67_WOLCO</name>
<dbReference type="STRING" id="742152.A0A2H3JW67"/>
<accession>A0A2H3JW67</accession>
<dbReference type="EMBL" id="KB468113">
    <property type="protein sequence ID" value="PCH40964.1"/>
    <property type="molecule type" value="Genomic_DNA"/>
</dbReference>
<evidence type="ECO:0000313" key="2">
    <source>
        <dbReference type="EMBL" id="PCH40964.1"/>
    </source>
</evidence>
<evidence type="ECO:0000256" key="1">
    <source>
        <dbReference type="SAM" id="SignalP"/>
    </source>
</evidence>
<gene>
    <name evidence="2" type="ORF">WOLCODRAFT_70610</name>
</gene>
<dbReference type="Proteomes" id="UP000218811">
    <property type="component" value="Unassembled WGS sequence"/>
</dbReference>
<evidence type="ECO:0008006" key="4">
    <source>
        <dbReference type="Google" id="ProtNLM"/>
    </source>
</evidence>
<dbReference type="OMA" id="CHIFHIL"/>
<sequence length="233" mass="26488">MGNRKISKGVELCALCLWVSGWAQDDICKILGISGRSLYCWQHIFEDFSHAVKPPSPLHGHICIITCIAMDSIHLLYQNHPNTYLDELLFWLAIHHDIIISPSALQRNLWEAGLTHKLLHKIAAERDEKEWTAWCDEIRNHFSGTGAEFLIDVFVHGQCYLLVARLTLDGYITAKVIPGSFDSQTFFDFIVEDVLTQMKPWLDECSAIVLDSCRIHYAEMLADIVHAAGEYCS</sequence>
<protein>
    <recommendedName>
        <fullName evidence="4">Tc1-like transposase DDE domain-containing protein</fullName>
    </recommendedName>
</protein>
<feature type="signal peptide" evidence="1">
    <location>
        <begin position="1"/>
        <end position="23"/>
    </location>
</feature>
<evidence type="ECO:0000313" key="3">
    <source>
        <dbReference type="Proteomes" id="UP000218811"/>
    </source>
</evidence>
<reference evidence="2 3" key="1">
    <citation type="journal article" date="2012" name="Science">
        <title>The Paleozoic origin of enzymatic lignin decomposition reconstructed from 31 fungal genomes.</title>
        <authorList>
            <person name="Floudas D."/>
            <person name="Binder M."/>
            <person name="Riley R."/>
            <person name="Barry K."/>
            <person name="Blanchette R.A."/>
            <person name="Henrissat B."/>
            <person name="Martinez A.T."/>
            <person name="Otillar R."/>
            <person name="Spatafora J.W."/>
            <person name="Yadav J.S."/>
            <person name="Aerts A."/>
            <person name="Benoit I."/>
            <person name="Boyd A."/>
            <person name="Carlson A."/>
            <person name="Copeland A."/>
            <person name="Coutinho P.M."/>
            <person name="de Vries R.P."/>
            <person name="Ferreira P."/>
            <person name="Findley K."/>
            <person name="Foster B."/>
            <person name="Gaskell J."/>
            <person name="Glotzer D."/>
            <person name="Gorecki P."/>
            <person name="Heitman J."/>
            <person name="Hesse C."/>
            <person name="Hori C."/>
            <person name="Igarashi K."/>
            <person name="Jurgens J.A."/>
            <person name="Kallen N."/>
            <person name="Kersten P."/>
            <person name="Kohler A."/>
            <person name="Kuees U."/>
            <person name="Kumar T.K.A."/>
            <person name="Kuo A."/>
            <person name="LaButti K."/>
            <person name="Larrondo L.F."/>
            <person name="Lindquist E."/>
            <person name="Ling A."/>
            <person name="Lombard V."/>
            <person name="Lucas S."/>
            <person name="Lundell T."/>
            <person name="Martin R."/>
            <person name="McLaughlin D.J."/>
            <person name="Morgenstern I."/>
            <person name="Morin E."/>
            <person name="Murat C."/>
            <person name="Nagy L.G."/>
            <person name="Nolan M."/>
            <person name="Ohm R.A."/>
            <person name="Patyshakuliyeva A."/>
            <person name="Rokas A."/>
            <person name="Ruiz-Duenas F.J."/>
            <person name="Sabat G."/>
            <person name="Salamov A."/>
            <person name="Samejima M."/>
            <person name="Schmutz J."/>
            <person name="Slot J.C."/>
            <person name="St John F."/>
            <person name="Stenlid J."/>
            <person name="Sun H."/>
            <person name="Sun S."/>
            <person name="Syed K."/>
            <person name="Tsang A."/>
            <person name="Wiebenga A."/>
            <person name="Young D."/>
            <person name="Pisabarro A."/>
            <person name="Eastwood D.C."/>
            <person name="Martin F."/>
            <person name="Cullen D."/>
            <person name="Grigoriev I.V."/>
            <person name="Hibbett D.S."/>
        </authorList>
    </citation>
    <scope>NUCLEOTIDE SEQUENCE [LARGE SCALE GENOMIC DNA]</scope>
    <source>
        <strain evidence="2 3">MD-104</strain>
    </source>
</reference>